<dbReference type="Pfam" id="PF09148">
    <property type="entry name" value="DUF1934"/>
    <property type="match status" value="1"/>
</dbReference>
<organism evidence="1">
    <name type="scientific">Ligilactobacillus ruminis</name>
    <dbReference type="NCBI Taxonomy" id="1623"/>
    <lineage>
        <taxon>Bacteria</taxon>
        <taxon>Bacillati</taxon>
        <taxon>Bacillota</taxon>
        <taxon>Bacilli</taxon>
        <taxon>Lactobacillales</taxon>
        <taxon>Lactobacillaceae</taxon>
        <taxon>Ligilactobacillus</taxon>
    </lineage>
</organism>
<dbReference type="Gene3D" id="2.40.128.20">
    <property type="match status" value="1"/>
</dbReference>
<protein>
    <submittedName>
        <fullName evidence="1">DUF1934 family protein</fullName>
    </submittedName>
</protein>
<evidence type="ECO:0000313" key="1">
    <source>
        <dbReference type="EMBL" id="MSA68240.1"/>
    </source>
</evidence>
<name>A0A6A8H041_9LACO</name>
<gene>
    <name evidence="1" type="ORF">GKC89_03805</name>
</gene>
<proteinExistence type="predicted"/>
<dbReference type="EMBL" id="WKOD01000007">
    <property type="protein sequence ID" value="MSA68240.1"/>
    <property type="molecule type" value="Genomic_DNA"/>
</dbReference>
<dbReference type="InterPro" id="IPR015231">
    <property type="entry name" value="DUF1934"/>
</dbReference>
<reference evidence="1" key="1">
    <citation type="journal article" date="2019" name="Nat. Med.">
        <title>A library of human gut bacterial isolates paired with longitudinal multiomics data enables mechanistic microbiome research.</title>
        <authorList>
            <person name="Poyet M."/>
            <person name="Groussin M."/>
            <person name="Gibbons S.M."/>
            <person name="Avila-Pacheco J."/>
            <person name="Jiang X."/>
            <person name="Kearney S.M."/>
            <person name="Perrotta A.R."/>
            <person name="Berdy B."/>
            <person name="Zhao S."/>
            <person name="Lieberman T.D."/>
            <person name="Swanson P.K."/>
            <person name="Smith M."/>
            <person name="Roesemann S."/>
            <person name="Alexander J.E."/>
            <person name="Rich S.A."/>
            <person name="Livny J."/>
            <person name="Vlamakis H."/>
            <person name="Clish C."/>
            <person name="Bullock K."/>
            <person name="Deik A."/>
            <person name="Scott J."/>
            <person name="Pierce K.A."/>
            <person name="Xavier R.J."/>
            <person name="Alm E.J."/>
        </authorList>
    </citation>
    <scope>NUCLEOTIDE SEQUENCE</scope>
    <source>
        <strain evidence="1">BIOML-A18</strain>
    </source>
</reference>
<dbReference type="InterPro" id="IPR012674">
    <property type="entry name" value="Calycin"/>
</dbReference>
<dbReference type="AlphaFoldDB" id="A0A6A8H041"/>
<dbReference type="SUPFAM" id="SSF50814">
    <property type="entry name" value="Lipocalins"/>
    <property type="match status" value="1"/>
</dbReference>
<sequence>MHGKKGKVFSLENGIPVKVDIRTRQIQSGEKNDYSQKFDGRLSIKNQTLYLRYDESSEARVTFKVCEDDVYLSRKSGQMRLKLHFNENGKFETSYLTPYGAVELRCETDCCKFEYDRKIQRGSLTIDYRLFTGDEILGEYKIRLQFAA</sequence>
<comment type="caution">
    <text evidence="1">The sequence shown here is derived from an EMBL/GenBank/DDBJ whole genome shotgun (WGS) entry which is preliminary data.</text>
</comment>
<accession>A0A6A8H041</accession>